<name>A0ACC0BYP1_CATRO</name>
<reference evidence="2" key="1">
    <citation type="journal article" date="2023" name="Nat. Plants">
        <title>Single-cell RNA sequencing provides a high-resolution roadmap for understanding the multicellular compartmentation of specialized metabolism.</title>
        <authorList>
            <person name="Sun S."/>
            <person name="Shen X."/>
            <person name="Li Y."/>
            <person name="Li Y."/>
            <person name="Wang S."/>
            <person name="Li R."/>
            <person name="Zhang H."/>
            <person name="Shen G."/>
            <person name="Guo B."/>
            <person name="Wei J."/>
            <person name="Xu J."/>
            <person name="St-Pierre B."/>
            <person name="Chen S."/>
            <person name="Sun C."/>
        </authorList>
    </citation>
    <scope>NUCLEOTIDE SEQUENCE [LARGE SCALE GENOMIC DNA]</scope>
</reference>
<keyword evidence="2" id="KW-1185">Reference proteome</keyword>
<proteinExistence type="predicted"/>
<accession>A0ACC0BYP1</accession>
<protein>
    <submittedName>
        <fullName evidence="1">Uncharacterized protein</fullName>
    </submittedName>
</protein>
<sequence length="134" mass="15682">MDIHEFLEDLKKGQTKPIIEEMQNHKRRLKRSLSTTIGSHPTVPGRPLIKLEKLPIFQKLKLMGKFYRVYGSSITYSLQSSGSSHSNLDPMRVIMQELQLMRYDMKEMRGNITNLSMEHRDQSNIREHTTSHTQ</sequence>
<organism evidence="1 2">
    <name type="scientific">Catharanthus roseus</name>
    <name type="common">Madagascar periwinkle</name>
    <name type="synonym">Vinca rosea</name>
    <dbReference type="NCBI Taxonomy" id="4058"/>
    <lineage>
        <taxon>Eukaryota</taxon>
        <taxon>Viridiplantae</taxon>
        <taxon>Streptophyta</taxon>
        <taxon>Embryophyta</taxon>
        <taxon>Tracheophyta</taxon>
        <taxon>Spermatophyta</taxon>
        <taxon>Magnoliopsida</taxon>
        <taxon>eudicotyledons</taxon>
        <taxon>Gunneridae</taxon>
        <taxon>Pentapetalae</taxon>
        <taxon>asterids</taxon>
        <taxon>lamiids</taxon>
        <taxon>Gentianales</taxon>
        <taxon>Apocynaceae</taxon>
        <taxon>Rauvolfioideae</taxon>
        <taxon>Vinceae</taxon>
        <taxon>Catharanthinae</taxon>
        <taxon>Catharanthus</taxon>
    </lineage>
</organism>
<dbReference type="EMBL" id="CM044702">
    <property type="protein sequence ID" value="KAI5677770.1"/>
    <property type="molecule type" value="Genomic_DNA"/>
</dbReference>
<dbReference type="Proteomes" id="UP001060085">
    <property type="component" value="Linkage Group LG02"/>
</dbReference>
<gene>
    <name evidence="1" type="ORF">M9H77_08720</name>
</gene>
<evidence type="ECO:0000313" key="1">
    <source>
        <dbReference type="EMBL" id="KAI5677770.1"/>
    </source>
</evidence>
<evidence type="ECO:0000313" key="2">
    <source>
        <dbReference type="Proteomes" id="UP001060085"/>
    </source>
</evidence>
<comment type="caution">
    <text evidence="1">The sequence shown here is derived from an EMBL/GenBank/DDBJ whole genome shotgun (WGS) entry which is preliminary data.</text>
</comment>